<dbReference type="PROSITE" id="PS50214">
    <property type="entry name" value="DISINTEGRIN_2"/>
    <property type="match status" value="1"/>
</dbReference>
<dbReference type="Pfam" id="PF01421">
    <property type="entry name" value="Reprolysin"/>
    <property type="match status" value="1"/>
</dbReference>
<dbReference type="KEGG" id="hro:HELRODRAFT_93411"/>
<evidence type="ECO:0000256" key="1">
    <source>
        <dbReference type="PROSITE-ProRule" id="PRU00068"/>
    </source>
</evidence>
<evidence type="ECO:0008006" key="9">
    <source>
        <dbReference type="Google" id="ProtNLM"/>
    </source>
</evidence>
<dbReference type="PANTHER" id="PTHR11905">
    <property type="entry name" value="ADAM A DISINTEGRIN AND METALLOPROTEASE DOMAIN"/>
    <property type="match status" value="1"/>
</dbReference>
<dbReference type="EMBL" id="AMQM01000213">
    <property type="status" value="NOT_ANNOTATED_CDS"/>
    <property type="molecule type" value="Genomic_DNA"/>
</dbReference>
<dbReference type="GO" id="GO:0046872">
    <property type="term" value="F:metal ion binding"/>
    <property type="evidence" value="ECO:0007669"/>
    <property type="project" value="UniProtKB-KW"/>
</dbReference>
<dbReference type="PROSITE" id="PS50215">
    <property type="entry name" value="ADAM_MEPRO"/>
    <property type="match status" value="1"/>
</dbReference>
<reference evidence="6 8" key="2">
    <citation type="journal article" date="2013" name="Nature">
        <title>Insights into bilaterian evolution from three spiralian genomes.</title>
        <authorList>
            <person name="Simakov O."/>
            <person name="Marletaz F."/>
            <person name="Cho S.J."/>
            <person name="Edsinger-Gonzales E."/>
            <person name="Havlak P."/>
            <person name="Hellsten U."/>
            <person name="Kuo D.H."/>
            <person name="Larsson T."/>
            <person name="Lv J."/>
            <person name="Arendt D."/>
            <person name="Savage R."/>
            <person name="Osoegawa K."/>
            <person name="de Jong P."/>
            <person name="Grimwood J."/>
            <person name="Chapman J.A."/>
            <person name="Shapiro H."/>
            <person name="Aerts A."/>
            <person name="Otillar R.P."/>
            <person name="Terry A.Y."/>
            <person name="Boore J.L."/>
            <person name="Grigoriev I.V."/>
            <person name="Lindberg D.R."/>
            <person name="Seaver E.C."/>
            <person name="Weisblat D.A."/>
            <person name="Putnam N.H."/>
            <person name="Rokhsar D.S."/>
        </authorList>
    </citation>
    <scope>NUCLEOTIDE SEQUENCE</scope>
</reference>
<feature type="domain" description="Disintegrin" evidence="4">
    <location>
        <begin position="156"/>
        <end position="245"/>
    </location>
</feature>
<feature type="transmembrane region" description="Helical" evidence="3">
    <location>
        <begin position="387"/>
        <end position="413"/>
    </location>
</feature>
<evidence type="ECO:0000256" key="2">
    <source>
        <dbReference type="PROSITE-ProRule" id="PRU00276"/>
    </source>
</evidence>
<keyword evidence="2" id="KW-0862">Zinc</keyword>
<dbReference type="GeneID" id="20217503"/>
<dbReference type="InterPro" id="IPR036436">
    <property type="entry name" value="Disintegrin_dom_sf"/>
</dbReference>
<keyword evidence="8" id="KW-1185">Reference proteome</keyword>
<dbReference type="InterPro" id="IPR024079">
    <property type="entry name" value="MetalloPept_cat_dom_sf"/>
</dbReference>
<dbReference type="SUPFAM" id="SSF55486">
    <property type="entry name" value="Metalloproteases ('zincins'), catalytic domain"/>
    <property type="match status" value="1"/>
</dbReference>
<dbReference type="CTD" id="20217503"/>
<dbReference type="InParanoid" id="T1G8V6"/>
<dbReference type="SUPFAM" id="SSF57552">
    <property type="entry name" value="Blood coagulation inhibitor (disintegrin)"/>
    <property type="match status" value="1"/>
</dbReference>
<dbReference type="HOGENOM" id="CLU_649379_0_0_1"/>
<proteinExistence type="predicted"/>
<dbReference type="SMART" id="SM00608">
    <property type="entry name" value="ACR"/>
    <property type="match status" value="1"/>
</dbReference>
<feature type="binding site" evidence="2">
    <location>
        <position position="97"/>
    </location>
    <ligand>
        <name>Zn(2+)</name>
        <dbReference type="ChEBI" id="CHEBI:29105"/>
        <note>catalytic</note>
    </ligand>
</feature>
<reference evidence="8" key="1">
    <citation type="submission" date="2012-12" db="EMBL/GenBank/DDBJ databases">
        <authorList>
            <person name="Hellsten U."/>
            <person name="Grimwood J."/>
            <person name="Chapman J.A."/>
            <person name="Shapiro H."/>
            <person name="Aerts A."/>
            <person name="Otillar R.P."/>
            <person name="Terry A.Y."/>
            <person name="Boore J.L."/>
            <person name="Simakov O."/>
            <person name="Marletaz F."/>
            <person name="Cho S.-J."/>
            <person name="Edsinger-Gonzales E."/>
            <person name="Havlak P."/>
            <person name="Kuo D.-H."/>
            <person name="Larsson T."/>
            <person name="Lv J."/>
            <person name="Arendt D."/>
            <person name="Savage R."/>
            <person name="Osoegawa K."/>
            <person name="de Jong P."/>
            <person name="Lindberg D.R."/>
            <person name="Seaver E.C."/>
            <person name="Weisblat D.A."/>
            <person name="Putnam N.H."/>
            <person name="Grigoriev I.V."/>
            <person name="Rokhsar D.S."/>
        </authorList>
    </citation>
    <scope>NUCLEOTIDE SEQUENCE</scope>
</reference>
<dbReference type="Pfam" id="PF08516">
    <property type="entry name" value="ADAM_CR"/>
    <property type="match status" value="1"/>
</dbReference>
<keyword evidence="3" id="KW-0812">Transmembrane</keyword>
<evidence type="ECO:0000313" key="7">
    <source>
        <dbReference type="EnsemblMetazoa" id="HelroP93411"/>
    </source>
</evidence>
<dbReference type="RefSeq" id="XP_009009396.1">
    <property type="nucleotide sequence ID" value="XM_009011148.1"/>
</dbReference>
<reference evidence="7" key="3">
    <citation type="submission" date="2015-06" db="UniProtKB">
        <authorList>
            <consortium name="EnsemblMetazoa"/>
        </authorList>
    </citation>
    <scope>IDENTIFICATION</scope>
</reference>
<evidence type="ECO:0000259" key="4">
    <source>
        <dbReference type="PROSITE" id="PS50214"/>
    </source>
</evidence>
<dbReference type="EMBL" id="KB095811">
    <property type="protein sequence ID" value="ESO12676.1"/>
    <property type="molecule type" value="Genomic_DNA"/>
</dbReference>
<dbReference type="GO" id="GO:0006508">
    <property type="term" value="P:proteolysis"/>
    <property type="evidence" value="ECO:0007669"/>
    <property type="project" value="InterPro"/>
</dbReference>
<feature type="disulfide bond" evidence="1">
    <location>
        <begin position="217"/>
        <end position="237"/>
    </location>
</feature>
<dbReference type="AlphaFoldDB" id="T1G8V6"/>
<dbReference type="GO" id="GO:0004222">
    <property type="term" value="F:metalloendopeptidase activity"/>
    <property type="evidence" value="ECO:0007669"/>
    <property type="project" value="InterPro"/>
</dbReference>
<dbReference type="InterPro" id="IPR006586">
    <property type="entry name" value="ADAM_Cys-rich"/>
</dbReference>
<evidence type="ECO:0000313" key="6">
    <source>
        <dbReference type="EMBL" id="ESO12676.1"/>
    </source>
</evidence>
<dbReference type="PANTHER" id="PTHR11905:SF159">
    <property type="entry name" value="ADAM METALLOPROTEASE"/>
    <property type="match status" value="1"/>
</dbReference>
<feature type="active site" evidence="2">
    <location>
        <position position="94"/>
    </location>
</feature>
<feature type="binding site" evidence="2">
    <location>
        <position position="93"/>
    </location>
    <ligand>
        <name>Zn(2+)</name>
        <dbReference type="ChEBI" id="CHEBI:29105"/>
        <note>catalytic</note>
    </ligand>
</feature>
<dbReference type="EnsemblMetazoa" id="HelroT93411">
    <property type="protein sequence ID" value="HelroP93411"/>
    <property type="gene ID" value="HelroG93411"/>
</dbReference>
<dbReference type="Proteomes" id="UP000015101">
    <property type="component" value="Unassembled WGS sequence"/>
</dbReference>
<keyword evidence="3" id="KW-0472">Membrane</keyword>
<comment type="caution">
    <text evidence="2">Lacks conserved residue(s) required for the propagation of feature annotation.</text>
</comment>
<sequence length="423" mass="48521">MIIVLVHLEFWFHDEIQNTFYQDHFIWDASRYRQRYFKSPAEYDMLLMFTEHHIFHQPSGGQAIMDSICDDYGVVARYHTCGYDMEIGVTVAHEIGHTLGALHDGEECPPCEECVMNKFFKPETIYFSDCSINSWMNYLTFDYHDACLYNRPRFSYPYCGNGFVETDEECDCGTLTDNHCNPECCNEITCELVAGECAQGDCCNLANFTLLRASTECRPQHDLCDLPEVCDGVSGSCPTDLRLPCGSYCSKKPNFCFDGQCVHPEDICEKYYGNETKIGSPECFDYNQFNKSNVGQCYHDFAAGHITRYMCEAKNKLCGLLWCELNEEKPGGWHYKLAGKFCKVPSTYTFHYVPDGSWCSDDMICYRRKCVSLVYFLSDLHHIRNGAAWISFASTLLLALILLIAQFTFHYVLSEGNTKIEII</sequence>
<name>T1G8V6_HELRO</name>
<dbReference type="SMART" id="SM00050">
    <property type="entry name" value="DISIN"/>
    <property type="match status" value="1"/>
</dbReference>
<dbReference type="Pfam" id="PF00200">
    <property type="entry name" value="Disintegrin"/>
    <property type="match status" value="1"/>
</dbReference>
<evidence type="ECO:0000313" key="8">
    <source>
        <dbReference type="Proteomes" id="UP000015101"/>
    </source>
</evidence>
<dbReference type="Gene3D" id="4.10.70.10">
    <property type="entry name" value="Disintegrin domain"/>
    <property type="match status" value="1"/>
</dbReference>
<dbReference type="eggNOG" id="KOG3607">
    <property type="taxonomic scope" value="Eukaryota"/>
</dbReference>
<protein>
    <recommendedName>
        <fullName evidence="9">Peptidase M12B domain-containing protein</fullName>
    </recommendedName>
</protein>
<gene>
    <name evidence="7" type="primary">20217503</name>
    <name evidence="6" type="ORF">HELRODRAFT_93411</name>
</gene>
<dbReference type="Gene3D" id="3.40.390.10">
    <property type="entry name" value="Collagenase (Catalytic Domain)"/>
    <property type="match status" value="1"/>
</dbReference>
<evidence type="ECO:0000259" key="5">
    <source>
        <dbReference type="PROSITE" id="PS50215"/>
    </source>
</evidence>
<keyword evidence="2" id="KW-0479">Metal-binding</keyword>
<dbReference type="OrthoDB" id="2149267at2759"/>
<evidence type="ECO:0000256" key="3">
    <source>
        <dbReference type="SAM" id="Phobius"/>
    </source>
</evidence>
<feature type="domain" description="Peptidase M12B" evidence="5">
    <location>
        <begin position="1"/>
        <end position="152"/>
    </location>
</feature>
<accession>T1G8V6</accession>
<dbReference type="InterPro" id="IPR001590">
    <property type="entry name" value="Peptidase_M12B"/>
</dbReference>
<keyword evidence="1" id="KW-1015">Disulfide bond</keyword>
<keyword evidence="3" id="KW-1133">Transmembrane helix</keyword>
<dbReference type="InterPro" id="IPR001762">
    <property type="entry name" value="Disintegrin_dom"/>
</dbReference>
<feature type="binding site" evidence="2">
    <location>
        <position position="103"/>
    </location>
    <ligand>
        <name>Zn(2+)</name>
        <dbReference type="ChEBI" id="CHEBI:29105"/>
        <note>catalytic</note>
    </ligand>
</feature>
<organism evidence="7 8">
    <name type="scientific">Helobdella robusta</name>
    <name type="common">Californian leech</name>
    <dbReference type="NCBI Taxonomy" id="6412"/>
    <lineage>
        <taxon>Eukaryota</taxon>
        <taxon>Metazoa</taxon>
        <taxon>Spiralia</taxon>
        <taxon>Lophotrochozoa</taxon>
        <taxon>Annelida</taxon>
        <taxon>Clitellata</taxon>
        <taxon>Hirudinea</taxon>
        <taxon>Rhynchobdellida</taxon>
        <taxon>Glossiphoniidae</taxon>
        <taxon>Helobdella</taxon>
    </lineage>
</organism>